<dbReference type="EMBL" id="CP060131">
    <property type="protein sequence ID" value="QNG54323.1"/>
    <property type="molecule type" value="Genomic_DNA"/>
</dbReference>
<feature type="compositionally biased region" description="Basic and acidic residues" evidence="1">
    <location>
        <begin position="35"/>
        <end position="48"/>
    </location>
</feature>
<keyword evidence="2" id="KW-0472">Membrane</keyword>
<name>A0A7G7MNG2_9PSEU</name>
<dbReference type="AlphaFoldDB" id="A0A7G7MNG2"/>
<protein>
    <submittedName>
        <fullName evidence="3">Uncharacterized protein</fullName>
    </submittedName>
</protein>
<dbReference type="Proteomes" id="UP000515728">
    <property type="component" value="Chromosome"/>
</dbReference>
<sequence length="81" mass="8588">MNGSVIGWVVLVGAAWCAAALGVAVTIGGVVRLRDRQVPPGDPRERSSARRPVVGIPSPRRAPESLPGALPVERDRELRGR</sequence>
<evidence type="ECO:0000313" key="3">
    <source>
        <dbReference type="EMBL" id="QNG54323.1"/>
    </source>
</evidence>
<organism evidence="3 4">
    <name type="scientific">Pseudonocardia petroleophila</name>
    <dbReference type="NCBI Taxonomy" id="37331"/>
    <lineage>
        <taxon>Bacteria</taxon>
        <taxon>Bacillati</taxon>
        <taxon>Actinomycetota</taxon>
        <taxon>Actinomycetes</taxon>
        <taxon>Pseudonocardiales</taxon>
        <taxon>Pseudonocardiaceae</taxon>
        <taxon>Pseudonocardia</taxon>
    </lineage>
</organism>
<feature type="transmembrane region" description="Helical" evidence="2">
    <location>
        <begin position="6"/>
        <end position="31"/>
    </location>
</feature>
<reference evidence="3 4" key="1">
    <citation type="submission" date="2020-08" db="EMBL/GenBank/DDBJ databases">
        <authorList>
            <person name="Mo P."/>
        </authorList>
    </citation>
    <scope>NUCLEOTIDE SEQUENCE [LARGE SCALE GENOMIC DNA]</scope>
    <source>
        <strain evidence="3 4">CGMCC 4.1532</strain>
    </source>
</reference>
<keyword evidence="4" id="KW-1185">Reference proteome</keyword>
<evidence type="ECO:0000256" key="1">
    <source>
        <dbReference type="SAM" id="MobiDB-lite"/>
    </source>
</evidence>
<dbReference type="KEGG" id="ppel:H6H00_10760"/>
<evidence type="ECO:0000256" key="2">
    <source>
        <dbReference type="SAM" id="Phobius"/>
    </source>
</evidence>
<accession>A0A7G7MNG2</accession>
<dbReference type="RefSeq" id="WP_185721143.1">
    <property type="nucleotide sequence ID" value="NZ_BAAAWI010000001.1"/>
</dbReference>
<gene>
    <name evidence="3" type="ORF">H6H00_10760</name>
</gene>
<feature type="compositionally biased region" description="Basic and acidic residues" evidence="1">
    <location>
        <begin position="72"/>
        <end position="81"/>
    </location>
</feature>
<keyword evidence="2" id="KW-0812">Transmembrane</keyword>
<feature type="region of interest" description="Disordered" evidence="1">
    <location>
        <begin position="35"/>
        <end position="81"/>
    </location>
</feature>
<keyword evidence="2" id="KW-1133">Transmembrane helix</keyword>
<proteinExistence type="predicted"/>
<evidence type="ECO:0000313" key="4">
    <source>
        <dbReference type="Proteomes" id="UP000515728"/>
    </source>
</evidence>